<organism evidence="2">
    <name type="scientific">Clostridium botulinum (strain Eklund 17B / Type B)</name>
    <dbReference type="NCBI Taxonomy" id="935198"/>
    <lineage>
        <taxon>Bacteria</taxon>
        <taxon>Bacillati</taxon>
        <taxon>Bacillota</taxon>
        <taxon>Clostridia</taxon>
        <taxon>Eubacteriales</taxon>
        <taxon>Clostridiaceae</taxon>
        <taxon>Clostridium</taxon>
    </lineage>
</organism>
<reference evidence="2" key="1">
    <citation type="submission" date="2009-06" db="EMBL/GenBank/DDBJ databases">
        <authorList>
            <consortium name="US DOE Joint Genome Institute (JGI-PGF)"/>
            <person name="Lucas S."/>
            <person name="Copeland A."/>
            <person name="Lapidus A."/>
            <person name="Glavina del Rio T."/>
            <person name="Dalin E."/>
            <person name="Tice H."/>
            <person name="Bruce D."/>
            <person name="Goodwin L."/>
            <person name="Pitluck S."/>
            <person name="Kyrpides N."/>
            <person name="Mavromatis K."/>
            <person name="Ivanova N."/>
            <person name="Saunders E."/>
            <person name="Brettin T."/>
            <person name="Detter J.C."/>
            <person name="Han C."/>
            <person name="Larimer F."/>
            <person name="Land M."/>
            <person name="Hauser L."/>
            <person name="Markowitz V."/>
            <person name="Cheng J.-F."/>
            <person name="Hugenholtz P."/>
            <person name="Woyke T."/>
            <person name="Wu D."/>
            <person name="Gronow S."/>
            <person name="Klenk H.-P."/>
            <person name="Eisen J.A."/>
        </authorList>
    </citation>
    <scope>NUCLEOTIDE SEQUENCE</scope>
    <source>
        <strain evidence="2">Eklund 17B</strain>
    </source>
</reference>
<dbReference type="AlphaFoldDB" id="B2TRQ7"/>
<name>B2TRQ7_CLOBB</name>
<proteinExistence type="predicted"/>
<protein>
    <submittedName>
        <fullName evidence="2">Uncharacterized protein</fullName>
    </submittedName>
</protein>
<sequence>MKKYIRNENFIPKKFYDLKIQKEEEHINKIKFLFIILNLALLPMTLKNIYVYKENKLNLASNSEISEIEVEESKIDGDDIVTWINNIFLEEVESACIDKYGGEIKINKIDTIEKISNDINIKNINNDNTNYILGVELNNERK</sequence>
<dbReference type="HOGENOM" id="CLU_1882173_0_0_9"/>
<keyword evidence="1" id="KW-1133">Transmembrane helix</keyword>
<evidence type="ECO:0000313" key="2">
    <source>
        <dbReference type="EMBL" id="ACD25010.1"/>
    </source>
</evidence>
<dbReference type="EMBL" id="CP001056">
    <property type="protein sequence ID" value="ACD25010.1"/>
    <property type="molecule type" value="Genomic_DNA"/>
</dbReference>
<feature type="transmembrane region" description="Helical" evidence="1">
    <location>
        <begin position="32"/>
        <end position="52"/>
    </location>
</feature>
<accession>B2TRQ7</accession>
<gene>
    <name evidence="2" type="ordered locus">CLL_A2419</name>
</gene>
<keyword evidence="1" id="KW-0812">Transmembrane</keyword>
<keyword evidence="1" id="KW-0472">Membrane</keyword>
<evidence type="ECO:0000256" key="1">
    <source>
        <dbReference type="SAM" id="Phobius"/>
    </source>
</evidence>
<dbReference type="KEGG" id="cbk:CLL_A2419"/>
<reference evidence="2" key="2">
    <citation type="submission" date="2009-08" db="EMBL/GenBank/DDBJ databases">
        <authorList>
            <person name="Shrivastava S."/>
            <person name="Brinkac L.M."/>
            <person name="Dodson R.J."/>
            <person name="Harkins D.M."/>
            <person name="Durkin A.S."/>
            <person name="Sutton G."/>
        </authorList>
    </citation>
    <scope>NUCLEOTIDE SEQUENCE</scope>
    <source>
        <strain evidence="2">Eklund 17B</strain>
    </source>
</reference>